<evidence type="ECO:0000256" key="1">
    <source>
        <dbReference type="SAM" id="MobiDB-lite"/>
    </source>
</evidence>
<dbReference type="EMBL" id="JAAKZV010000071">
    <property type="protein sequence ID" value="NGN65748.1"/>
    <property type="molecule type" value="Genomic_DNA"/>
</dbReference>
<dbReference type="AlphaFoldDB" id="A0A6G4U311"/>
<evidence type="ECO:0008006" key="6">
    <source>
        <dbReference type="Google" id="ProtNLM"/>
    </source>
</evidence>
<evidence type="ECO:0000256" key="2">
    <source>
        <dbReference type="SAM" id="Phobius"/>
    </source>
</evidence>
<protein>
    <recommendedName>
        <fullName evidence="6">DUF11 domain-containing protein</fullName>
    </recommendedName>
</protein>
<evidence type="ECO:0000313" key="5">
    <source>
        <dbReference type="Proteomes" id="UP000481583"/>
    </source>
</evidence>
<evidence type="ECO:0000256" key="3">
    <source>
        <dbReference type="SAM" id="SignalP"/>
    </source>
</evidence>
<feature type="region of interest" description="Disordered" evidence="1">
    <location>
        <begin position="894"/>
        <end position="1031"/>
    </location>
</feature>
<feature type="compositionally biased region" description="Pro residues" evidence="1">
    <location>
        <begin position="967"/>
        <end position="986"/>
    </location>
</feature>
<feature type="compositionally biased region" description="Basic and acidic residues" evidence="1">
    <location>
        <begin position="1000"/>
        <end position="1015"/>
    </location>
</feature>
<dbReference type="InterPro" id="IPR051172">
    <property type="entry name" value="Chlamydia_OmcB"/>
</dbReference>
<keyword evidence="2" id="KW-1133">Transmembrane helix</keyword>
<feature type="chain" id="PRO_5026345302" description="DUF11 domain-containing protein" evidence="3">
    <location>
        <begin position="22"/>
        <end position="1061"/>
    </location>
</feature>
<feature type="transmembrane region" description="Helical" evidence="2">
    <location>
        <begin position="1036"/>
        <end position="1057"/>
    </location>
</feature>
<dbReference type="PANTHER" id="PTHR34819:SF3">
    <property type="entry name" value="CELL SURFACE PROTEIN"/>
    <property type="match status" value="1"/>
</dbReference>
<dbReference type="Proteomes" id="UP000481583">
    <property type="component" value="Unassembled WGS sequence"/>
</dbReference>
<keyword evidence="5" id="KW-1185">Reference proteome</keyword>
<keyword evidence="3" id="KW-0732">Signal</keyword>
<proteinExistence type="predicted"/>
<keyword evidence="2" id="KW-0812">Transmembrane</keyword>
<accession>A0A6G4U311</accession>
<comment type="caution">
    <text evidence="4">The sequence shown here is derived from an EMBL/GenBank/DDBJ whole genome shotgun (WGS) entry which is preliminary data.</text>
</comment>
<organism evidence="4 5">
    <name type="scientific">Streptomyces coryli</name>
    <dbReference type="NCBI Taxonomy" id="1128680"/>
    <lineage>
        <taxon>Bacteria</taxon>
        <taxon>Bacillati</taxon>
        <taxon>Actinomycetota</taxon>
        <taxon>Actinomycetes</taxon>
        <taxon>Kitasatosporales</taxon>
        <taxon>Streptomycetaceae</taxon>
        <taxon>Streptomyces</taxon>
    </lineage>
</organism>
<evidence type="ECO:0000313" key="4">
    <source>
        <dbReference type="EMBL" id="NGN65748.1"/>
    </source>
</evidence>
<feature type="signal peptide" evidence="3">
    <location>
        <begin position="1"/>
        <end position="21"/>
    </location>
</feature>
<gene>
    <name evidence="4" type="ORF">G5C51_17815</name>
</gene>
<dbReference type="RefSeq" id="WP_165238484.1">
    <property type="nucleotide sequence ID" value="NZ_JAAKZV010000071.1"/>
</dbReference>
<feature type="compositionally biased region" description="Acidic residues" evidence="1">
    <location>
        <begin position="924"/>
        <end position="966"/>
    </location>
</feature>
<sequence length="1061" mass="110612">MTAGILTATAPAVMGASSSGAAPTIDIALSVAKDGGGNFTAEDGPGLDSGANNGIVRTHDTIQYKVDVNVTGGTARNETFTLDAPVGTEWQQLPGVCKGPGSKIDGQRLICNLGDLTNTSRSIPVLLRVTGDMKNGDKIPVSADVSADNAPGKGVAADPVTVSAAPKFDLDKKNGGIAKTEADGPNDEPGVVYEFPIVVDARAQDDPKHSPQLGSEPLASPFTFTDDISELLDGTSGGARLYDWGAVPACAPYPANKAASQPAGRGEGAKGVTESGTIDCTQSGAGANIDVTVTGADTSADHVPTQTTSGKALPADSAIVISGYIKVWIPQDAINQAAEGKPGGTVTIKNAFTGFDPKSISGQDNYGDGEEPLDNNTNTSSLVVNGKLLLRKWYESMDGDPVGTATDFETGDGYVTPGESFRSRVRVTNSGVTAFDPLYACDTFDNKLQTLTTDASGAYALTKNVSGVRIEYAAADWGSPREMQQADCNDDDGPWYDDPADVPGGVKAVGKVRFVGPLRGLTMGYYYTNLKVADGAEDGDRLRNFGMTRARQKWVHDTSDPEEALGRAADRVTVTSVLTRVNKKVVGPGETAETAPDRPSYQVTAGGTATYALYPTLTSKANGTGTHDVTVVDTLPEWISYAGSASVEPDSVEANEDGTTTVTWVLKDRKPNEPIDPITFKVRASSLAPETTAVNEVETSTPADNSPEDQRRATQALQIAHGAAMAIEKHAPVPVEKVGDDLTYDMTIANRSPRPLRNLDIIDALPYRGDGRSPASDFHGTVGLAKAPGPLHDGAKLFYTSAAPDAISLDPEDGSNDDGGATRWCEESELGETGCPASLAEVTGYRITDPGPLAPNETQSYDLVLATQGAVHDDVYTNRVGARASGLALPVQSGDANVRVIDEEDPGDPAEPSDDPTTPPPAEPSDEPTPDEPSDEPTPDDPSDEPTPDDPSDEPTPDEPSDEPTPDEPGNPPAPPAGPGNPPVEPAPSTSEPQPAPSVPDKDDPAIPDKDDNKPAPHGPQEPPHLADTGFNTNEYVIGGAILALTLGGAVTAVRLMRRQY</sequence>
<reference evidence="4 5" key="1">
    <citation type="submission" date="2020-02" db="EMBL/GenBank/DDBJ databases">
        <title>Whole-genome analyses of novel actinobacteria.</title>
        <authorList>
            <person name="Sahin N."/>
        </authorList>
    </citation>
    <scope>NUCLEOTIDE SEQUENCE [LARGE SCALE GENOMIC DNA]</scope>
    <source>
        <strain evidence="4 5">A7024</strain>
    </source>
</reference>
<feature type="region of interest" description="Disordered" evidence="1">
    <location>
        <begin position="359"/>
        <end position="378"/>
    </location>
</feature>
<feature type="compositionally biased region" description="Acidic residues" evidence="1">
    <location>
        <begin position="902"/>
        <end position="914"/>
    </location>
</feature>
<dbReference type="PANTHER" id="PTHR34819">
    <property type="entry name" value="LARGE CYSTEINE-RICH PERIPLASMIC PROTEIN OMCB"/>
    <property type="match status" value="1"/>
</dbReference>
<name>A0A6G4U311_9ACTN</name>
<keyword evidence="2" id="KW-0472">Membrane</keyword>